<evidence type="ECO:0000256" key="3">
    <source>
        <dbReference type="ARBA" id="ARBA00003530"/>
    </source>
</evidence>
<keyword evidence="10" id="KW-0808">Transferase</keyword>
<dbReference type="OrthoDB" id="10248904at2759"/>
<dbReference type="GO" id="GO:0005978">
    <property type="term" value="P:glycogen biosynthetic process"/>
    <property type="evidence" value="ECO:0007669"/>
    <property type="project" value="UniProtKB-KW"/>
</dbReference>
<dbReference type="Pfam" id="PF06202">
    <property type="entry name" value="GDE_C"/>
    <property type="match status" value="1"/>
</dbReference>
<evidence type="ECO:0000256" key="14">
    <source>
        <dbReference type="ARBA" id="ARBA00023295"/>
    </source>
</evidence>
<dbReference type="FunFam" id="3.20.20.80:FF:000242">
    <property type="entry name" value="Glycogen debranching enzyme Gdb1, putative"/>
    <property type="match status" value="1"/>
</dbReference>
<keyword evidence="8" id="KW-0963">Cytoplasm</keyword>
<evidence type="ECO:0000256" key="8">
    <source>
        <dbReference type="ARBA" id="ARBA00022490"/>
    </source>
</evidence>
<evidence type="ECO:0000256" key="5">
    <source>
        <dbReference type="ARBA" id="ARBA00012560"/>
    </source>
</evidence>
<dbReference type="Pfam" id="PF14701">
    <property type="entry name" value="hDGE_amylase"/>
    <property type="match status" value="1"/>
</dbReference>
<dbReference type="InterPro" id="IPR017853">
    <property type="entry name" value="GH"/>
</dbReference>
<organism evidence="21">
    <name type="scientific">Eremomyces bilateralis CBS 781.70</name>
    <dbReference type="NCBI Taxonomy" id="1392243"/>
    <lineage>
        <taxon>Eukaryota</taxon>
        <taxon>Fungi</taxon>
        <taxon>Dikarya</taxon>
        <taxon>Ascomycota</taxon>
        <taxon>Pezizomycotina</taxon>
        <taxon>Dothideomycetes</taxon>
        <taxon>Dothideomycetes incertae sedis</taxon>
        <taxon>Eremomycetales</taxon>
        <taxon>Eremomycetaceae</taxon>
        <taxon>Eremomyces</taxon>
    </lineage>
</organism>
<dbReference type="RefSeq" id="XP_033537613.1">
    <property type="nucleotide sequence ID" value="XM_033681734.1"/>
</dbReference>
<feature type="domain" description="Glycogen debranching enzyme central" evidence="20">
    <location>
        <begin position="749"/>
        <end position="1001"/>
    </location>
</feature>
<dbReference type="GO" id="GO:0005737">
    <property type="term" value="C:cytoplasm"/>
    <property type="evidence" value="ECO:0007669"/>
    <property type="project" value="UniProtKB-SubCell"/>
</dbReference>
<dbReference type="SUPFAM" id="SSF48208">
    <property type="entry name" value="Six-hairpin glycosidases"/>
    <property type="match status" value="1"/>
</dbReference>
<dbReference type="GO" id="GO:0005980">
    <property type="term" value="P:glycogen catabolic process"/>
    <property type="evidence" value="ECO:0007669"/>
    <property type="project" value="InterPro"/>
</dbReference>
<evidence type="ECO:0000256" key="16">
    <source>
        <dbReference type="ARBA" id="ARBA00031477"/>
    </source>
</evidence>
<comment type="catalytic activity">
    <reaction evidence="2">
        <text>Hydrolysis of (1-&gt;6)-alpha-D-glucosidic branch linkages in glycogen phosphorylase limit dextrin.</text>
        <dbReference type="EC" id="3.2.1.33"/>
    </reaction>
</comment>
<dbReference type="Proteomes" id="UP000504638">
    <property type="component" value="Unplaced"/>
</dbReference>
<dbReference type="PANTHER" id="PTHR10569:SF2">
    <property type="entry name" value="GLYCOGEN DEBRANCHING ENZYME"/>
    <property type="match status" value="1"/>
</dbReference>
<evidence type="ECO:0000256" key="15">
    <source>
        <dbReference type="ARBA" id="ARBA00025780"/>
    </source>
</evidence>
<evidence type="ECO:0000313" key="21">
    <source>
        <dbReference type="EMBL" id="KAF1815982.1"/>
    </source>
</evidence>
<dbReference type="EC" id="3.2.1.33" evidence="6"/>
<feature type="domain" description="Glycogen debranching enzyme C-terminal" evidence="17">
    <location>
        <begin position="1087"/>
        <end position="1560"/>
    </location>
</feature>
<evidence type="ECO:0000256" key="2">
    <source>
        <dbReference type="ARBA" id="ARBA00000927"/>
    </source>
</evidence>
<evidence type="ECO:0000256" key="7">
    <source>
        <dbReference type="ARBA" id="ARBA00020723"/>
    </source>
</evidence>
<dbReference type="EMBL" id="ML975151">
    <property type="protein sequence ID" value="KAF1815982.1"/>
    <property type="molecule type" value="Genomic_DNA"/>
</dbReference>
<accession>A0A6G1GD97</accession>
<evidence type="ECO:0000259" key="19">
    <source>
        <dbReference type="Pfam" id="PF14701"/>
    </source>
</evidence>
<evidence type="ECO:0000259" key="18">
    <source>
        <dbReference type="Pfam" id="PF14699"/>
    </source>
</evidence>
<keyword evidence="13" id="KW-0511">Multifunctional enzyme</keyword>
<dbReference type="InterPro" id="IPR010401">
    <property type="entry name" value="AGL/Gdb1"/>
</dbReference>
<evidence type="ECO:0000256" key="11">
    <source>
        <dbReference type="ARBA" id="ARBA00022801"/>
    </source>
</evidence>
<dbReference type="SUPFAM" id="SSF51445">
    <property type="entry name" value="(Trans)glycosidases"/>
    <property type="match status" value="1"/>
</dbReference>
<comment type="function">
    <text evidence="3">Multifunctional enzyme acting as 1,4-alpha-D-glucan:1,4-alpha-D-glucan 4-alpha-D-glycosyltransferase and amylo-1,6-glucosidase in glycogen degradation.</text>
</comment>
<evidence type="ECO:0000256" key="12">
    <source>
        <dbReference type="ARBA" id="ARBA00023056"/>
    </source>
</evidence>
<evidence type="ECO:0000256" key="10">
    <source>
        <dbReference type="ARBA" id="ARBA00022679"/>
    </source>
</evidence>
<evidence type="ECO:0000313" key="22">
    <source>
        <dbReference type="Proteomes" id="UP000504638"/>
    </source>
</evidence>
<dbReference type="Pfam" id="PF14699">
    <property type="entry name" value="hGDE_N"/>
    <property type="match status" value="1"/>
</dbReference>
<dbReference type="FunFam" id="1.50.10.10:FF:000039">
    <property type="entry name" value="Glycogen debranching enzyme Gdb1, putative"/>
    <property type="match status" value="1"/>
</dbReference>
<dbReference type="GO" id="GO:0004134">
    <property type="term" value="F:4-alpha-glucanotransferase activity"/>
    <property type="evidence" value="ECO:0007669"/>
    <property type="project" value="UniProtKB-EC"/>
</dbReference>
<dbReference type="PANTHER" id="PTHR10569">
    <property type="entry name" value="GLYCOGEN DEBRANCHING ENZYME"/>
    <property type="match status" value="1"/>
</dbReference>
<dbReference type="GeneID" id="54422304"/>
<dbReference type="GO" id="GO:0004135">
    <property type="term" value="F:amylo-alpha-1,6-glucosidase activity"/>
    <property type="evidence" value="ECO:0007669"/>
    <property type="project" value="UniProtKB-EC"/>
</dbReference>
<evidence type="ECO:0000256" key="9">
    <source>
        <dbReference type="ARBA" id="ARBA00022676"/>
    </source>
</evidence>
<comment type="catalytic activity">
    <reaction evidence="1">
        <text>Transfers a segment of a (1-&gt;4)-alpha-D-glucan to a new position in an acceptor, which may be glucose or a (1-&gt;4)-alpha-D-glucan.</text>
        <dbReference type="EC" id="2.4.1.25"/>
    </reaction>
</comment>
<keyword evidence="9" id="KW-0328">Glycosyltransferase</keyword>
<evidence type="ECO:0000256" key="6">
    <source>
        <dbReference type="ARBA" id="ARBA00012778"/>
    </source>
</evidence>
<dbReference type="InterPro" id="IPR008928">
    <property type="entry name" value="6-hairpin_glycosidase_sf"/>
</dbReference>
<reference evidence="23" key="3">
    <citation type="submission" date="2025-04" db="UniProtKB">
        <authorList>
            <consortium name="RefSeq"/>
        </authorList>
    </citation>
    <scope>IDENTIFICATION</scope>
    <source>
        <strain evidence="23">CBS 781.70</strain>
    </source>
</reference>
<comment type="subcellular location">
    <subcellularLocation>
        <location evidence="4">Cytoplasm</location>
    </subcellularLocation>
</comment>
<dbReference type="InterPro" id="IPR032790">
    <property type="entry name" value="GDE_C"/>
</dbReference>
<feature type="domain" description="Eukaryotic glycogen debranching enzyme N-terminal" evidence="18">
    <location>
        <begin position="37"/>
        <end position="132"/>
    </location>
</feature>
<keyword evidence="11" id="KW-0378">Hydrolase</keyword>
<reference evidence="21 23" key="1">
    <citation type="submission" date="2020-01" db="EMBL/GenBank/DDBJ databases">
        <authorList>
            <consortium name="DOE Joint Genome Institute"/>
            <person name="Haridas S."/>
            <person name="Albert R."/>
            <person name="Binder M."/>
            <person name="Bloem J."/>
            <person name="Labutti K."/>
            <person name="Salamov A."/>
            <person name="Andreopoulos B."/>
            <person name="Baker S.E."/>
            <person name="Barry K."/>
            <person name="Bills G."/>
            <person name="Bluhm B.H."/>
            <person name="Cannon C."/>
            <person name="Castanera R."/>
            <person name="Culley D.E."/>
            <person name="Daum C."/>
            <person name="Ezra D."/>
            <person name="Gonzalez J.B."/>
            <person name="Henrissat B."/>
            <person name="Kuo A."/>
            <person name="Liang C."/>
            <person name="Lipzen A."/>
            <person name="Lutzoni F."/>
            <person name="Magnuson J."/>
            <person name="Mondo S."/>
            <person name="Nolan M."/>
            <person name="Ohm R."/>
            <person name="Pangilinan J."/>
            <person name="Park H.-J."/>
            <person name="Ramirez L."/>
            <person name="Alfaro M."/>
            <person name="Sun H."/>
            <person name="Tritt A."/>
            <person name="Yoshinaga Y."/>
            <person name="Zwiers L.-H."/>
            <person name="Turgeon B.G."/>
            <person name="Goodwin S.B."/>
            <person name="Spatafora J.W."/>
            <person name="Crous P.W."/>
            <person name="Grigoriev I.V."/>
        </authorList>
    </citation>
    <scope>NUCLEOTIDE SEQUENCE</scope>
    <source>
        <strain evidence="21 23">CBS 781.70</strain>
    </source>
</reference>
<evidence type="ECO:0000259" key="20">
    <source>
        <dbReference type="Pfam" id="PF14702"/>
    </source>
</evidence>
<keyword evidence="14" id="KW-0326">Glycosidase</keyword>
<reference evidence="23" key="2">
    <citation type="submission" date="2020-04" db="EMBL/GenBank/DDBJ databases">
        <authorList>
            <consortium name="NCBI Genome Project"/>
        </authorList>
    </citation>
    <scope>NUCLEOTIDE SEQUENCE</scope>
    <source>
        <strain evidence="23">CBS 781.70</strain>
    </source>
</reference>
<evidence type="ECO:0000256" key="1">
    <source>
        <dbReference type="ARBA" id="ARBA00000439"/>
    </source>
</evidence>
<gene>
    <name evidence="21 23" type="ORF">P152DRAFT_479814</name>
</gene>
<keyword evidence="12" id="KW-0320">Glycogen biosynthesis</keyword>
<dbReference type="CDD" id="cd11327">
    <property type="entry name" value="AmyAc_Glg_debranch_2"/>
    <property type="match status" value="1"/>
</dbReference>
<dbReference type="InterPro" id="IPR029436">
    <property type="entry name" value="AGL_euk_N"/>
</dbReference>
<dbReference type="EC" id="2.4.1.25" evidence="5"/>
<dbReference type="Pfam" id="PF14702">
    <property type="entry name" value="hGDE_central"/>
    <property type="match status" value="1"/>
</dbReference>
<keyword evidence="22" id="KW-1185">Reference proteome</keyword>
<evidence type="ECO:0000313" key="23">
    <source>
        <dbReference type="RefSeq" id="XP_033537613.1"/>
    </source>
</evidence>
<proteinExistence type="inferred from homology"/>
<protein>
    <recommendedName>
        <fullName evidence="7">Glycogen debranching enzyme</fullName>
        <ecNumber evidence="5">2.4.1.25</ecNumber>
        <ecNumber evidence="6">3.2.1.33</ecNumber>
    </recommendedName>
    <alternativeName>
        <fullName evidence="16">Glycogen debrancher</fullName>
    </alternativeName>
</protein>
<dbReference type="InterPro" id="IPR032788">
    <property type="entry name" value="AGL_central"/>
</dbReference>
<comment type="similarity">
    <text evidence="15">Belongs to the glycogen debranching enzyme family.</text>
</comment>
<name>A0A6G1GD97_9PEZI</name>
<evidence type="ECO:0000256" key="13">
    <source>
        <dbReference type="ARBA" id="ARBA00023268"/>
    </source>
</evidence>
<dbReference type="Gene3D" id="1.50.10.10">
    <property type="match status" value="1"/>
</dbReference>
<evidence type="ECO:0000256" key="4">
    <source>
        <dbReference type="ARBA" id="ARBA00004496"/>
    </source>
</evidence>
<feature type="domain" description="Glycogen debranching enzyme glucanotransferase" evidence="19">
    <location>
        <begin position="136"/>
        <end position="583"/>
    </location>
</feature>
<dbReference type="Gene3D" id="3.20.20.80">
    <property type="entry name" value="Glycosidases"/>
    <property type="match status" value="2"/>
</dbReference>
<evidence type="ECO:0000259" key="17">
    <source>
        <dbReference type="Pfam" id="PF06202"/>
    </source>
</evidence>
<dbReference type="InterPro" id="IPR032792">
    <property type="entry name" value="AGL_glucanoTrfase"/>
</dbReference>
<dbReference type="InterPro" id="IPR012341">
    <property type="entry name" value="6hp_glycosidase-like_sf"/>
</dbReference>
<sequence>MASPQRVHCLNLKDDGSPNIGGTYICLPPPTTPAYHLRFSIQGTSSVCQRGSLWSNIPGIGETFQRDQFREFKLDPDFNRNIEIDFTITQPGSFSYYITYSPLPLFSLGPTEASKPARTPEYYIDVTPALTLRGNPLPLDSLSIISCLSKFMGQYPSDWQSHLGGISARGYNCVHFAPLMKRGESNSPYSMYDQLEFDPECFPHGEADIADLVKTMHDDNGLLTLCDIVWNHTANNSQWLEEHPEAGYNVVTAPHLESALELDNALLDYSKSLRSLGMPTELQTVDDLLSVMEGVKTYCISGIKLWEYYVLNRDRDADAVVNAWVSGKASISKSITSRPGYSQPELLKDQSLKCKADWLIDNCLEGSDRMGERFRRRINPQAGAFFLNALKGRYENGKSEAAAKEELLQVTDDVKLMVDEVNLQFYKEYDTDCAEIMEQLFNRTKYTRLDDHGPKLGPITRQNPLIEAYFTRLPLNETTKKHDLKSLALVNNGWIWAADALRDHAGPKSRAYLRREVIVWGDCVKLRYGSGPEDNPYLWDRMARYTRLMAKHFHAFRIDNCHSTPIHLASYMLDEARKVRENIAVFAELFSGSEQMDSLFVQRLNLNGLIREAMQAWSTQEMSRLVHRHNARPIGSFDVDDIVTNDRSNGLQNGTTSKRETVRTVRASTVHALFMDCTHDNEPPAEKRDARDTLPNAALVAMCACSTGSVMGYDEIYPALLNLVSETRLYGSPYSTKDAIANIKNVTDGIGACKAIFNTIHTLMGTEGYNESFIHHDQEYITVHRVKPQTREGYFLIAHTAYPGSSTNNGNLDPVRLPGTEAEIVGAWVLEVDSSAETRRTTQADTKVLRGLPSSVTEISDVKLEKDGYDCLIHLPPKFPPGSVALFKTKMPAASRALIVADVGPQTNLESYMTSDAAQAFGSLSLCELNVALYRCDAEERDLSDRSDGTYQIPEAGTLVYAGLQGWWSVLGPVVRDNNLGHPVCQHLREGDWAMDYIVSRFEKLSNQSGLQGLVSVAAWLKSRFAAIKELPMFLHPRYFAMVIRTAYHASIDRNISLLSRNIGDAQQFVKDLSLVSTQMTGLVNSASLWPNKAVPSMAAGLPHFACDWARCWGRDIFISMRGLYLSTGRFDDAKEHILAFASVVNHGMIPNLLSGGRLPRYNSRDSVWFFLQGIQDYCTLAPEGLGLLEVEVPRRFLPYDDTWFSHDDPRAYSTRSTVREVVQEIMQRHASGLHFREYNAGPDLDSQMTDAGFNIDIQVDWTNGMLFGGNQHNCGTWMDKMGESERAGSKGVPGTPRDGAAVEITGLLFSTLAWLTQLPAAKKLATNGVEKPDGSTVTWSEWAKLIKDNFERCYYVPSNESEDQGHDVEPELINRRGIYKDLYRSGKPYEDYQLRPNFPIAMVVAPDLFSVSHAISALHAGDQYLRGPLGMATLDPGDLNYRPYYVNSEDSDDFATSKGRNYHQGPEWVWPLGFFLRALLIFGLAEVDQVAAKENWSDERRREKHTEVFQQVHQRLKGCRAAIRDDGNWWKGLTELTQKGGELCPDSSPTQAWSAGCLLDLFQEARELGIDS</sequence>